<comment type="caution">
    <text evidence="1">The sequence shown here is derived from an EMBL/GenBank/DDBJ whole genome shotgun (WGS) entry which is preliminary data.</text>
</comment>
<proteinExistence type="predicted"/>
<protein>
    <submittedName>
        <fullName evidence="1">Uncharacterized protein</fullName>
    </submittedName>
</protein>
<sequence>MVNILLDWLTKVLNWLAKRDWKDWEMWAAVGQLIGALATFWTARIALKLARESKQYEKQIRKREKEAIEAELFPKVAIKDNENEKKIIQFTLANIKPTPAFINDFMFVNVNRIPEIEPYSYEIIETEAPVRVVYGDACNTKVPLSYLKRLLKENDRTDGFFQFQFSIATGKTYTFSVYLKQGNVPSEWFVYLADQEVTKEEILQTGMHIHYIQNRIVKIKRQEDKVS</sequence>
<dbReference type="EMBL" id="WUUL01000006">
    <property type="protein sequence ID" value="MXQ54045.1"/>
    <property type="molecule type" value="Genomic_DNA"/>
</dbReference>
<keyword evidence="2" id="KW-1185">Reference proteome</keyword>
<name>A0A6I4VV35_9BACL</name>
<dbReference type="Proteomes" id="UP000430692">
    <property type="component" value="Unassembled WGS sequence"/>
</dbReference>
<evidence type="ECO:0000313" key="2">
    <source>
        <dbReference type="Proteomes" id="UP000430692"/>
    </source>
</evidence>
<reference evidence="1 2" key="1">
    <citation type="submission" date="2019-12" db="EMBL/GenBank/DDBJ databases">
        <title>Whole-genome analyses of novel actinobacteria.</title>
        <authorList>
            <person name="Sahin N."/>
            <person name="Saygin H."/>
        </authorList>
    </citation>
    <scope>NUCLEOTIDE SEQUENCE [LARGE SCALE GENOMIC DNA]</scope>
    <source>
        <strain evidence="1 2">KC615</strain>
    </source>
</reference>
<organism evidence="1 2">
    <name type="scientific">Shimazuella alba</name>
    <dbReference type="NCBI Taxonomy" id="2690964"/>
    <lineage>
        <taxon>Bacteria</taxon>
        <taxon>Bacillati</taxon>
        <taxon>Bacillota</taxon>
        <taxon>Bacilli</taxon>
        <taxon>Bacillales</taxon>
        <taxon>Thermoactinomycetaceae</taxon>
        <taxon>Shimazuella</taxon>
    </lineage>
</organism>
<accession>A0A6I4VV35</accession>
<gene>
    <name evidence="1" type="ORF">GSM42_10010</name>
</gene>
<evidence type="ECO:0000313" key="1">
    <source>
        <dbReference type="EMBL" id="MXQ54045.1"/>
    </source>
</evidence>
<dbReference type="AlphaFoldDB" id="A0A6I4VV35"/>
<dbReference type="RefSeq" id="WP_160801408.1">
    <property type="nucleotide sequence ID" value="NZ_WUUL01000006.1"/>
</dbReference>